<keyword evidence="1" id="KW-0059">Arsenical resistance</keyword>
<dbReference type="GO" id="GO:0004725">
    <property type="term" value="F:protein tyrosine phosphatase activity"/>
    <property type="evidence" value="ECO:0007669"/>
    <property type="project" value="UniProtKB-EC"/>
</dbReference>
<dbReference type="AlphaFoldDB" id="A0A517QI17"/>
<dbReference type="InterPro" id="IPR036196">
    <property type="entry name" value="Ptyr_pPase_sf"/>
</dbReference>
<proteinExistence type="predicted"/>
<gene>
    <name evidence="3" type="primary">arsC_1</name>
    <name evidence="3" type="ORF">Mal48_04770</name>
</gene>
<organism evidence="3 4">
    <name type="scientific">Thalassoglobus polymorphus</name>
    <dbReference type="NCBI Taxonomy" id="2527994"/>
    <lineage>
        <taxon>Bacteria</taxon>
        <taxon>Pseudomonadati</taxon>
        <taxon>Planctomycetota</taxon>
        <taxon>Planctomycetia</taxon>
        <taxon>Planctomycetales</taxon>
        <taxon>Planctomycetaceae</taxon>
        <taxon>Thalassoglobus</taxon>
    </lineage>
</organism>
<dbReference type="RefSeq" id="WP_145195675.1">
    <property type="nucleotide sequence ID" value="NZ_CP036267.1"/>
</dbReference>
<dbReference type="OrthoDB" id="9784339at2"/>
<dbReference type="GO" id="GO:0046685">
    <property type="term" value="P:response to arsenic-containing substance"/>
    <property type="evidence" value="ECO:0007669"/>
    <property type="project" value="UniProtKB-KW"/>
</dbReference>
<evidence type="ECO:0000259" key="2">
    <source>
        <dbReference type="SMART" id="SM00226"/>
    </source>
</evidence>
<dbReference type="Gene3D" id="3.40.50.2300">
    <property type="match status" value="1"/>
</dbReference>
<reference evidence="3 4" key="1">
    <citation type="submission" date="2019-02" db="EMBL/GenBank/DDBJ databases">
        <title>Deep-cultivation of Planctomycetes and their phenomic and genomic characterization uncovers novel biology.</title>
        <authorList>
            <person name="Wiegand S."/>
            <person name="Jogler M."/>
            <person name="Boedeker C."/>
            <person name="Pinto D."/>
            <person name="Vollmers J."/>
            <person name="Rivas-Marin E."/>
            <person name="Kohn T."/>
            <person name="Peeters S.H."/>
            <person name="Heuer A."/>
            <person name="Rast P."/>
            <person name="Oberbeckmann S."/>
            <person name="Bunk B."/>
            <person name="Jeske O."/>
            <person name="Meyerdierks A."/>
            <person name="Storesund J.E."/>
            <person name="Kallscheuer N."/>
            <person name="Luecker S."/>
            <person name="Lage O.M."/>
            <person name="Pohl T."/>
            <person name="Merkel B.J."/>
            <person name="Hornburger P."/>
            <person name="Mueller R.-W."/>
            <person name="Bruemmer F."/>
            <person name="Labrenz M."/>
            <person name="Spormann A.M."/>
            <person name="Op den Camp H."/>
            <person name="Overmann J."/>
            <person name="Amann R."/>
            <person name="Jetten M.S.M."/>
            <person name="Mascher T."/>
            <person name="Medema M.H."/>
            <person name="Devos D.P."/>
            <person name="Kaster A.-K."/>
            <person name="Ovreas L."/>
            <person name="Rohde M."/>
            <person name="Galperin M.Y."/>
            <person name="Jogler C."/>
        </authorList>
    </citation>
    <scope>NUCLEOTIDE SEQUENCE [LARGE SCALE GENOMIC DNA]</scope>
    <source>
        <strain evidence="3 4">Mal48</strain>
    </source>
</reference>
<evidence type="ECO:0000313" key="4">
    <source>
        <dbReference type="Proteomes" id="UP000315724"/>
    </source>
</evidence>
<dbReference type="PANTHER" id="PTHR43428:SF1">
    <property type="entry name" value="ARSENATE REDUCTASE"/>
    <property type="match status" value="1"/>
</dbReference>
<dbReference type="EMBL" id="CP036267">
    <property type="protein sequence ID" value="QDT31244.1"/>
    <property type="molecule type" value="Genomic_DNA"/>
</dbReference>
<dbReference type="SMART" id="SM00226">
    <property type="entry name" value="LMWPc"/>
    <property type="match status" value="1"/>
</dbReference>
<dbReference type="PANTHER" id="PTHR43428">
    <property type="entry name" value="ARSENATE REDUCTASE"/>
    <property type="match status" value="1"/>
</dbReference>
<keyword evidence="4" id="KW-1185">Reference proteome</keyword>
<name>A0A517QI17_9PLAN</name>
<dbReference type="Pfam" id="PF01451">
    <property type="entry name" value="LMWPc"/>
    <property type="match status" value="1"/>
</dbReference>
<accession>A0A517QI17</accession>
<dbReference type="KEGG" id="tpol:Mal48_04770"/>
<feature type="domain" description="Phosphotyrosine protein phosphatase I" evidence="2">
    <location>
        <begin position="83"/>
        <end position="241"/>
    </location>
</feature>
<evidence type="ECO:0000256" key="1">
    <source>
        <dbReference type="ARBA" id="ARBA00022849"/>
    </source>
</evidence>
<keyword evidence="3" id="KW-0378">Hydrolase</keyword>
<sequence length="245" mass="27232">MTHQSGFQYFWDKFSVQFGGVAILLALFGIVQKQAAASELHPELVKYVQARQSEFEQIPASRKAELEKLSRYIESRLETASPIQMTFICTHNSRRSHMAQLWAAVAATHYGVEQFKSYSGGTEATAFNPRAVAALQRAGLNLTTDGARPNPRYKVSCSLTGENWECFSKVYHSPPNPTANFCAVMTCSSADEDCPVVAGADARFAIPYVDPKISDNTPEESATYDERSAQIAREMFYVFSKLESK</sequence>
<dbReference type="SUPFAM" id="SSF52788">
    <property type="entry name" value="Phosphotyrosine protein phosphatases I"/>
    <property type="match status" value="1"/>
</dbReference>
<dbReference type="Proteomes" id="UP000315724">
    <property type="component" value="Chromosome"/>
</dbReference>
<protein>
    <submittedName>
        <fullName evidence="3">Protein ArsC</fullName>
        <ecNumber evidence="3">3.1.3.48</ecNumber>
    </submittedName>
</protein>
<dbReference type="EC" id="3.1.3.48" evidence="3"/>
<evidence type="ECO:0000313" key="3">
    <source>
        <dbReference type="EMBL" id="QDT31244.1"/>
    </source>
</evidence>
<dbReference type="InterPro" id="IPR023485">
    <property type="entry name" value="Ptyr_pPase"/>
</dbReference>